<dbReference type="EMBL" id="KV875102">
    <property type="protein sequence ID" value="OIW25150.1"/>
    <property type="molecule type" value="Genomic_DNA"/>
</dbReference>
<dbReference type="STRING" id="1408157.A0A1J7ICG6"/>
<evidence type="ECO:0000313" key="10">
    <source>
        <dbReference type="Proteomes" id="UP000182658"/>
    </source>
</evidence>
<dbReference type="PRINTS" id="PR00463">
    <property type="entry name" value="EP450I"/>
</dbReference>
<sequence>MALLSPVYVLALGLIGFIITKALQYGRRPKGLPPGPPTLPVVGNLHQLPATDVYLKFKEWADEYGDMFSLMLGKQRVVVLNSPKVVRDLIDARSNNYSSRPGNYIGQDLISGGYRLVLMTYSDEWRLARKMVHNLLNVKTAVDYIPFQELELRQMLADMVTKPEHYHDHVRRYSTSLVTSFTFGWRSLDFNHPDVKQIYEGFEEFAVASNFSASMMDYFPILQKLPDFMSPIKRRAKQLHKEELALYKSYMLKVRERLEAGTANKNFVEDMFKHQQKQGFTDDWASYVSGTLLEAGSDTTASIFLSFAVAMINFPEVQKKAQEEIDRVVGPDRLPTMDDESSLQYIRGTVKESLRWLPSSILGIVPHATTNEDTYAGYTFPAKTTMVVNVWALNNNPDRYPDPRRFDPDRYKNDFLRAQESAALQDSSKRDHYTFGAGRRVCPGLNIAERSLFLGIAYMLWAFSFEHAVDENGNKIPVSEDVTQGIVCRPVPFKLKLVERDPARTAKVLKAWDNAKELLATYPDGINSTKYAPDWKAFKAAETF</sequence>
<keyword evidence="8" id="KW-0472">Membrane</keyword>
<keyword evidence="8" id="KW-1133">Transmembrane helix</keyword>
<dbReference type="PROSITE" id="PS00086">
    <property type="entry name" value="CYTOCHROME_P450"/>
    <property type="match status" value="1"/>
</dbReference>
<reference evidence="9 10" key="1">
    <citation type="submission" date="2016-10" db="EMBL/GenBank/DDBJ databases">
        <title>Draft genome sequence of Coniochaeta ligniaria NRRL30616, a lignocellulolytic fungus for bioabatement of inhibitors in plant biomass hydrolysates.</title>
        <authorList>
            <consortium name="DOE Joint Genome Institute"/>
            <person name="Jimenez D.J."/>
            <person name="Hector R.E."/>
            <person name="Riley R."/>
            <person name="Sun H."/>
            <person name="Grigoriev I.V."/>
            <person name="Van Elsas J.D."/>
            <person name="Nichols N.N."/>
        </authorList>
    </citation>
    <scope>NUCLEOTIDE SEQUENCE [LARGE SCALE GENOMIC DNA]</scope>
    <source>
        <strain evidence="9 10">NRRL 30616</strain>
    </source>
</reference>
<evidence type="ECO:0000256" key="4">
    <source>
        <dbReference type="ARBA" id="ARBA00023004"/>
    </source>
</evidence>
<gene>
    <name evidence="9" type="ORF">CONLIGDRAFT_83303</name>
</gene>
<dbReference type="PANTHER" id="PTHR46300:SF2">
    <property type="entry name" value="CYTOCHROME P450 MONOOXYGENASE ALNH-RELATED"/>
    <property type="match status" value="1"/>
</dbReference>
<evidence type="ECO:0000256" key="6">
    <source>
        <dbReference type="PIRSR" id="PIRSR602401-1"/>
    </source>
</evidence>
<dbReference type="OrthoDB" id="1055148at2759"/>
<dbReference type="AlphaFoldDB" id="A0A1J7ICG6"/>
<dbReference type="Proteomes" id="UP000182658">
    <property type="component" value="Unassembled WGS sequence"/>
</dbReference>
<evidence type="ECO:0000256" key="8">
    <source>
        <dbReference type="SAM" id="Phobius"/>
    </source>
</evidence>
<dbReference type="GO" id="GO:0004497">
    <property type="term" value="F:monooxygenase activity"/>
    <property type="evidence" value="ECO:0007669"/>
    <property type="project" value="UniProtKB-KW"/>
</dbReference>
<evidence type="ECO:0000313" key="9">
    <source>
        <dbReference type="EMBL" id="OIW25150.1"/>
    </source>
</evidence>
<dbReference type="InterPro" id="IPR036396">
    <property type="entry name" value="Cyt_P450_sf"/>
</dbReference>
<name>A0A1J7ICG6_9PEZI</name>
<dbReference type="CDD" id="cd11065">
    <property type="entry name" value="CYP64-like"/>
    <property type="match status" value="1"/>
</dbReference>
<feature type="binding site" description="axial binding residue" evidence="6">
    <location>
        <position position="442"/>
    </location>
    <ligand>
        <name>heme</name>
        <dbReference type="ChEBI" id="CHEBI:30413"/>
    </ligand>
    <ligandPart>
        <name>Fe</name>
        <dbReference type="ChEBI" id="CHEBI:18248"/>
    </ligandPart>
</feature>
<keyword evidence="10" id="KW-1185">Reference proteome</keyword>
<dbReference type="GO" id="GO:0016705">
    <property type="term" value="F:oxidoreductase activity, acting on paired donors, with incorporation or reduction of molecular oxygen"/>
    <property type="evidence" value="ECO:0007669"/>
    <property type="project" value="InterPro"/>
</dbReference>
<keyword evidence="2 6" id="KW-0479">Metal-binding</keyword>
<keyword evidence="6 7" id="KW-0349">Heme</keyword>
<accession>A0A1J7ICG6</accession>
<keyword evidence="3 7" id="KW-0560">Oxidoreductase</keyword>
<evidence type="ECO:0000256" key="2">
    <source>
        <dbReference type="ARBA" id="ARBA00022723"/>
    </source>
</evidence>
<keyword evidence="5 7" id="KW-0503">Monooxygenase</keyword>
<dbReference type="GO" id="GO:0020037">
    <property type="term" value="F:heme binding"/>
    <property type="evidence" value="ECO:0007669"/>
    <property type="project" value="InterPro"/>
</dbReference>
<dbReference type="InterPro" id="IPR001128">
    <property type="entry name" value="Cyt_P450"/>
</dbReference>
<dbReference type="Pfam" id="PF00067">
    <property type="entry name" value="p450"/>
    <property type="match status" value="1"/>
</dbReference>
<dbReference type="InParanoid" id="A0A1J7ICG6"/>
<evidence type="ECO:0000256" key="5">
    <source>
        <dbReference type="ARBA" id="ARBA00023033"/>
    </source>
</evidence>
<dbReference type="Gene3D" id="1.10.630.10">
    <property type="entry name" value="Cytochrome P450"/>
    <property type="match status" value="1"/>
</dbReference>
<comment type="cofactor">
    <cofactor evidence="6">
        <name>heme</name>
        <dbReference type="ChEBI" id="CHEBI:30413"/>
    </cofactor>
</comment>
<dbReference type="InterPro" id="IPR050364">
    <property type="entry name" value="Cytochrome_P450_fung"/>
</dbReference>
<proteinExistence type="inferred from homology"/>
<dbReference type="InterPro" id="IPR002401">
    <property type="entry name" value="Cyt_P450_E_grp-I"/>
</dbReference>
<evidence type="ECO:0000256" key="3">
    <source>
        <dbReference type="ARBA" id="ARBA00023002"/>
    </source>
</evidence>
<organism evidence="9 10">
    <name type="scientific">Coniochaeta ligniaria NRRL 30616</name>
    <dbReference type="NCBI Taxonomy" id="1408157"/>
    <lineage>
        <taxon>Eukaryota</taxon>
        <taxon>Fungi</taxon>
        <taxon>Dikarya</taxon>
        <taxon>Ascomycota</taxon>
        <taxon>Pezizomycotina</taxon>
        <taxon>Sordariomycetes</taxon>
        <taxon>Sordariomycetidae</taxon>
        <taxon>Coniochaetales</taxon>
        <taxon>Coniochaetaceae</taxon>
        <taxon>Coniochaeta</taxon>
    </lineage>
</organism>
<keyword evidence="8" id="KW-0812">Transmembrane</keyword>
<dbReference type="PANTHER" id="PTHR46300">
    <property type="entry name" value="P450, PUTATIVE (EUROFUNG)-RELATED-RELATED"/>
    <property type="match status" value="1"/>
</dbReference>
<feature type="transmembrane region" description="Helical" evidence="8">
    <location>
        <begin position="6"/>
        <end position="23"/>
    </location>
</feature>
<evidence type="ECO:0000256" key="7">
    <source>
        <dbReference type="RuleBase" id="RU000461"/>
    </source>
</evidence>
<keyword evidence="4 6" id="KW-0408">Iron</keyword>
<dbReference type="SUPFAM" id="SSF48264">
    <property type="entry name" value="Cytochrome P450"/>
    <property type="match status" value="1"/>
</dbReference>
<comment type="similarity">
    <text evidence="1 7">Belongs to the cytochrome P450 family.</text>
</comment>
<dbReference type="InterPro" id="IPR017972">
    <property type="entry name" value="Cyt_P450_CS"/>
</dbReference>
<protein>
    <submittedName>
        <fullName evidence="9">Putative cytochrome P450</fullName>
    </submittedName>
</protein>
<dbReference type="GO" id="GO:0005506">
    <property type="term" value="F:iron ion binding"/>
    <property type="evidence" value="ECO:0007669"/>
    <property type="project" value="InterPro"/>
</dbReference>
<evidence type="ECO:0000256" key="1">
    <source>
        <dbReference type="ARBA" id="ARBA00010617"/>
    </source>
</evidence>